<feature type="non-terminal residue" evidence="2">
    <location>
        <position position="88"/>
    </location>
</feature>
<dbReference type="Proteomes" id="UP000054359">
    <property type="component" value="Unassembled WGS sequence"/>
</dbReference>
<evidence type="ECO:0000256" key="1">
    <source>
        <dbReference type="SAM" id="SignalP"/>
    </source>
</evidence>
<feature type="chain" id="PRO_5001830774" evidence="1">
    <location>
        <begin position="20"/>
        <end position="88"/>
    </location>
</feature>
<protein>
    <submittedName>
        <fullName evidence="2">Uncharacterized protein</fullName>
    </submittedName>
</protein>
<keyword evidence="1" id="KW-0732">Signal</keyword>
<evidence type="ECO:0000313" key="3">
    <source>
        <dbReference type="Proteomes" id="UP000054359"/>
    </source>
</evidence>
<proteinExistence type="predicted"/>
<keyword evidence="3" id="KW-1185">Reference proteome</keyword>
<dbReference type="EMBL" id="KK121295">
    <property type="protein sequence ID" value="KFM80133.1"/>
    <property type="molecule type" value="Genomic_DNA"/>
</dbReference>
<organism evidence="2 3">
    <name type="scientific">Stegodyphus mimosarum</name>
    <name type="common">African social velvet spider</name>
    <dbReference type="NCBI Taxonomy" id="407821"/>
    <lineage>
        <taxon>Eukaryota</taxon>
        <taxon>Metazoa</taxon>
        <taxon>Ecdysozoa</taxon>
        <taxon>Arthropoda</taxon>
        <taxon>Chelicerata</taxon>
        <taxon>Arachnida</taxon>
        <taxon>Araneae</taxon>
        <taxon>Araneomorphae</taxon>
        <taxon>Entelegynae</taxon>
        <taxon>Eresoidea</taxon>
        <taxon>Eresidae</taxon>
        <taxon>Stegodyphus</taxon>
    </lineage>
</organism>
<feature type="signal peptide" evidence="1">
    <location>
        <begin position="1"/>
        <end position="19"/>
    </location>
</feature>
<name>A0A087URZ4_STEMI</name>
<sequence length="88" mass="10127">MFLRILCLTALCCFVLTSAEDDFEPTPEHLLSLWLLQNKIDNAPDFTAIIPKMTREEKNNVKKWLDAAFKPEAREDMIAEKPCDEPVC</sequence>
<gene>
    <name evidence="2" type="ORF">X975_26556</name>
</gene>
<accession>A0A087URZ4</accession>
<reference evidence="2 3" key="1">
    <citation type="submission" date="2013-11" db="EMBL/GenBank/DDBJ databases">
        <title>Genome sequencing of Stegodyphus mimosarum.</title>
        <authorList>
            <person name="Bechsgaard J."/>
        </authorList>
    </citation>
    <scope>NUCLEOTIDE SEQUENCE [LARGE SCALE GENOMIC DNA]</scope>
</reference>
<dbReference type="AlphaFoldDB" id="A0A087URZ4"/>
<evidence type="ECO:0000313" key="2">
    <source>
        <dbReference type="EMBL" id="KFM80133.1"/>
    </source>
</evidence>